<protein>
    <submittedName>
        <fullName evidence="1">Protease inhibitor I42 family protein</fullName>
    </submittedName>
</protein>
<proteinExistence type="predicted"/>
<organism evidence="1 2">
    <name type="scientific">Planosporangium thailandense</name>
    <dbReference type="NCBI Taxonomy" id="765197"/>
    <lineage>
        <taxon>Bacteria</taxon>
        <taxon>Bacillati</taxon>
        <taxon>Actinomycetota</taxon>
        <taxon>Actinomycetes</taxon>
        <taxon>Micromonosporales</taxon>
        <taxon>Micromonosporaceae</taxon>
        <taxon>Planosporangium</taxon>
    </lineage>
</organism>
<comment type="caution">
    <text evidence="1">The sequence shown here is derived from an EMBL/GenBank/DDBJ whole genome shotgun (WGS) entry which is preliminary data.</text>
</comment>
<evidence type="ECO:0000313" key="1">
    <source>
        <dbReference type="EMBL" id="NJC69065.1"/>
    </source>
</evidence>
<dbReference type="EMBL" id="JAATVY010000002">
    <property type="protein sequence ID" value="NJC69065.1"/>
    <property type="molecule type" value="Genomic_DNA"/>
</dbReference>
<keyword evidence="2" id="KW-1185">Reference proteome</keyword>
<dbReference type="Proteomes" id="UP000722989">
    <property type="component" value="Unassembled WGS sequence"/>
</dbReference>
<reference evidence="1 2" key="1">
    <citation type="submission" date="2020-03" db="EMBL/GenBank/DDBJ databases">
        <title>WGS of the type strain of Planosporangium spp.</title>
        <authorList>
            <person name="Thawai C."/>
        </authorList>
    </citation>
    <scope>NUCLEOTIDE SEQUENCE [LARGE SCALE GENOMIC DNA]</scope>
    <source>
        <strain evidence="1 2">TBRC 5610</strain>
    </source>
</reference>
<sequence>MLRRRWWLSVLAAVAVIGLIGVGVARAVQRVRYGDIHTDGGSPVVAGPGHRFALAVPDRGASVGDHWTATVAPDGIVALVRSEQVAGNIVDRLIGPAVGGGAGTRYFVFAARRAGTVVITLHNCFRGCDRGADRRDTVWAVTVR</sequence>
<name>A0ABX0XUY2_9ACTN</name>
<dbReference type="RefSeq" id="WP_167923923.1">
    <property type="nucleotide sequence ID" value="NZ_JAATVY010000002.1"/>
</dbReference>
<keyword evidence="1" id="KW-0646">Protease inhibitor</keyword>
<gene>
    <name evidence="1" type="ORF">HC031_04905</name>
</gene>
<accession>A0ABX0XUY2</accession>
<evidence type="ECO:0000313" key="2">
    <source>
        <dbReference type="Proteomes" id="UP000722989"/>
    </source>
</evidence>
<dbReference type="GO" id="GO:0030414">
    <property type="term" value="F:peptidase inhibitor activity"/>
    <property type="evidence" value="ECO:0007669"/>
    <property type="project" value="UniProtKB-KW"/>
</dbReference>